<proteinExistence type="predicted"/>
<name>A0A2N5DQG0_9CAUL</name>
<gene>
    <name evidence="2" type="ORF">SGCZBJ_04585</name>
</gene>
<dbReference type="Proteomes" id="UP000234479">
    <property type="component" value="Unassembled WGS sequence"/>
</dbReference>
<comment type="caution">
    <text evidence="2">The sequence shown here is derived from an EMBL/GenBank/DDBJ whole genome shotgun (WGS) entry which is preliminary data.</text>
</comment>
<keyword evidence="3" id="KW-1185">Reference proteome</keyword>
<keyword evidence="1" id="KW-0732">Signal</keyword>
<reference evidence="2 3" key="1">
    <citation type="submission" date="2017-12" db="EMBL/GenBank/DDBJ databases">
        <title>The genome sequence of Caulobacter sp. 410.</title>
        <authorList>
            <person name="Gao J."/>
            <person name="Mao X."/>
            <person name="Sun J."/>
        </authorList>
    </citation>
    <scope>NUCLEOTIDE SEQUENCE [LARGE SCALE GENOMIC DNA]</scope>
    <source>
        <strain evidence="2 3">410</strain>
    </source>
</reference>
<organism evidence="2 3">
    <name type="scientific">Caulobacter zeae</name>
    <dbReference type="NCBI Taxonomy" id="2055137"/>
    <lineage>
        <taxon>Bacteria</taxon>
        <taxon>Pseudomonadati</taxon>
        <taxon>Pseudomonadota</taxon>
        <taxon>Alphaproteobacteria</taxon>
        <taxon>Caulobacterales</taxon>
        <taxon>Caulobacteraceae</taxon>
        <taxon>Caulobacter</taxon>
    </lineage>
</organism>
<feature type="signal peptide" evidence="1">
    <location>
        <begin position="1"/>
        <end position="20"/>
    </location>
</feature>
<sequence length="118" mass="11909">MSIVPAFAILAMLAGAPPQATGPTEAGGKAIAISGTDHVETLACDGRAVAITGVDNSVTLTGTCRSLEISGSGNTVMATIAPGGVLSVTGTDQKVRWRSTGEVRRSVTGVDNQVVREK</sequence>
<dbReference type="InterPro" id="IPR021417">
    <property type="entry name" value="DUF3060"/>
</dbReference>
<accession>A0A2N5DQG0</accession>
<feature type="chain" id="PRO_5014672254" description="DUF3060 domain-containing protein" evidence="1">
    <location>
        <begin position="21"/>
        <end position="118"/>
    </location>
</feature>
<dbReference type="EMBL" id="PJRS01000010">
    <property type="protein sequence ID" value="PLR28284.1"/>
    <property type="molecule type" value="Genomic_DNA"/>
</dbReference>
<protein>
    <recommendedName>
        <fullName evidence="4">DUF3060 domain-containing protein</fullName>
    </recommendedName>
</protein>
<dbReference type="OrthoDB" id="7206506at2"/>
<dbReference type="Pfam" id="PF11259">
    <property type="entry name" value="DUF3060"/>
    <property type="match status" value="1"/>
</dbReference>
<evidence type="ECO:0000313" key="3">
    <source>
        <dbReference type="Proteomes" id="UP000234479"/>
    </source>
</evidence>
<dbReference type="AlphaFoldDB" id="A0A2N5DQG0"/>
<evidence type="ECO:0000313" key="2">
    <source>
        <dbReference type="EMBL" id="PLR28284.1"/>
    </source>
</evidence>
<dbReference type="RefSeq" id="WP_101716837.1">
    <property type="nucleotide sequence ID" value="NZ_PJRS01000010.1"/>
</dbReference>
<evidence type="ECO:0000256" key="1">
    <source>
        <dbReference type="SAM" id="SignalP"/>
    </source>
</evidence>
<evidence type="ECO:0008006" key="4">
    <source>
        <dbReference type="Google" id="ProtNLM"/>
    </source>
</evidence>